<dbReference type="GO" id="GO:0031145">
    <property type="term" value="P:anaphase-promoting complex-dependent catabolic process"/>
    <property type="evidence" value="ECO:0007669"/>
    <property type="project" value="InterPro"/>
</dbReference>
<dbReference type="GeneID" id="90073487"/>
<dbReference type="GO" id="GO:0097602">
    <property type="term" value="F:cullin family protein binding"/>
    <property type="evidence" value="ECO:0007669"/>
    <property type="project" value="InterPro"/>
</dbReference>
<dbReference type="InterPro" id="IPR051031">
    <property type="entry name" value="RING-box_E3_Ubiquitin_Ligase"/>
</dbReference>
<evidence type="ECO:0000313" key="13">
    <source>
        <dbReference type="Proteomes" id="UP001360560"/>
    </source>
</evidence>
<keyword evidence="8" id="KW-0131">Cell cycle</keyword>
<name>A0AAV5QKW1_9ASCO</name>
<dbReference type="SUPFAM" id="SSF57850">
    <property type="entry name" value="RING/U-box"/>
    <property type="match status" value="1"/>
</dbReference>
<dbReference type="GO" id="GO:0061630">
    <property type="term" value="F:ubiquitin protein ligase activity"/>
    <property type="evidence" value="ECO:0007669"/>
    <property type="project" value="InterPro"/>
</dbReference>
<dbReference type="Pfam" id="PF12861">
    <property type="entry name" value="zf-ANAPC11"/>
    <property type="match status" value="1"/>
</dbReference>
<comment type="caution">
    <text evidence="12">The sequence shown here is derived from an EMBL/GenBank/DDBJ whole genome shotgun (WGS) entry which is preliminary data.</text>
</comment>
<gene>
    <name evidence="12" type="ORF">DASC09_028330</name>
</gene>
<sequence>MKVTFKKWHAVTYWHWSVPNQDDLCGICRVSFDGTCPSCTYPGDSCPLVVGESCHHNFHMHCITKWLQTDASKGLCPMCRQDFKMVFPAGIDNAREHLGMVLGDSNNNEGGHQQTEPNPENGNQDILA</sequence>
<keyword evidence="2" id="KW-0132">Cell division</keyword>
<evidence type="ECO:0000256" key="7">
    <source>
        <dbReference type="ARBA" id="ARBA00022833"/>
    </source>
</evidence>
<accession>A0AAV5QKW1</accession>
<keyword evidence="3" id="KW-0479">Metal-binding</keyword>
<keyword evidence="4 9" id="KW-0863">Zinc-finger</keyword>
<evidence type="ECO:0000313" key="12">
    <source>
        <dbReference type="EMBL" id="GMM35508.1"/>
    </source>
</evidence>
<evidence type="ECO:0000256" key="1">
    <source>
        <dbReference type="ARBA" id="ARBA00013928"/>
    </source>
</evidence>
<dbReference type="GO" id="GO:0005680">
    <property type="term" value="C:anaphase-promoting complex"/>
    <property type="evidence" value="ECO:0007669"/>
    <property type="project" value="InterPro"/>
</dbReference>
<feature type="domain" description="RING-type" evidence="11">
    <location>
        <begin position="36"/>
        <end position="80"/>
    </location>
</feature>
<dbReference type="Proteomes" id="UP001360560">
    <property type="component" value="Unassembled WGS sequence"/>
</dbReference>
<keyword evidence="13" id="KW-1185">Reference proteome</keyword>
<dbReference type="Gene3D" id="3.30.40.10">
    <property type="entry name" value="Zinc/RING finger domain, C3HC4 (zinc finger)"/>
    <property type="match status" value="1"/>
</dbReference>
<dbReference type="RefSeq" id="XP_064852508.1">
    <property type="nucleotide sequence ID" value="XM_064996436.1"/>
</dbReference>
<evidence type="ECO:0000256" key="9">
    <source>
        <dbReference type="PROSITE-ProRule" id="PRU00175"/>
    </source>
</evidence>
<evidence type="ECO:0000256" key="5">
    <source>
        <dbReference type="ARBA" id="ARBA00022776"/>
    </source>
</evidence>
<feature type="compositionally biased region" description="Polar residues" evidence="10">
    <location>
        <begin position="104"/>
        <end position="128"/>
    </location>
</feature>
<dbReference type="GO" id="GO:0051301">
    <property type="term" value="P:cell division"/>
    <property type="evidence" value="ECO:0007669"/>
    <property type="project" value="UniProtKB-KW"/>
</dbReference>
<evidence type="ECO:0000256" key="2">
    <source>
        <dbReference type="ARBA" id="ARBA00022618"/>
    </source>
</evidence>
<reference evidence="12 13" key="1">
    <citation type="journal article" date="2023" name="Elife">
        <title>Identification of key yeast species and microbe-microbe interactions impacting larval growth of Drosophila in the wild.</title>
        <authorList>
            <person name="Mure A."/>
            <person name="Sugiura Y."/>
            <person name="Maeda R."/>
            <person name="Honda K."/>
            <person name="Sakurai N."/>
            <person name="Takahashi Y."/>
            <person name="Watada M."/>
            <person name="Katoh T."/>
            <person name="Gotoh A."/>
            <person name="Gotoh Y."/>
            <person name="Taniguchi I."/>
            <person name="Nakamura K."/>
            <person name="Hayashi T."/>
            <person name="Katayama T."/>
            <person name="Uemura T."/>
            <person name="Hattori Y."/>
        </authorList>
    </citation>
    <scope>NUCLEOTIDE SEQUENCE [LARGE SCALE GENOMIC DNA]</scope>
    <source>
        <strain evidence="12 13">SC-9</strain>
    </source>
</reference>
<protein>
    <recommendedName>
        <fullName evidence="1">Anaphase-promoting complex subunit 11</fullName>
    </recommendedName>
</protein>
<dbReference type="PROSITE" id="PS50089">
    <property type="entry name" value="ZF_RING_2"/>
    <property type="match status" value="1"/>
</dbReference>
<evidence type="ECO:0000259" key="11">
    <source>
        <dbReference type="PROSITE" id="PS50089"/>
    </source>
</evidence>
<dbReference type="CDD" id="cd16456">
    <property type="entry name" value="RING-H2_APC11"/>
    <property type="match status" value="1"/>
</dbReference>
<dbReference type="InterPro" id="IPR001841">
    <property type="entry name" value="Znf_RING"/>
</dbReference>
<dbReference type="GO" id="GO:0008270">
    <property type="term" value="F:zinc ion binding"/>
    <property type="evidence" value="ECO:0007669"/>
    <property type="project" value="UniProtKB-KW"/>
</dbReference>
<keyword evidence="5" id="KW-0498">Mitosis</keyword>
<evidence type="ECO:0000256" key="10">
    <source>
        <dbReference type="SAM" id="MobiDB-lite"/>
    </source>
</evidence>
<feature type="region of interest" description="Disordered" evidence="10">
    <location>
        <begin position="101"/>
        <end position="128"/>
    </location>
</feature>
<keyword evidence="6" id="KW-0833">Ubl conjugation pathway</keyword>
<evidence type="ECO:0000256" key="3">
    <source>
        <dbReference type="ARBA" id="ARBA00022723"/>
    </source>
</evidence>
<evidence type="ECO:0000256" key="8">
    <source>
        <dbReference type="ARBA" id="ARBA00023306"/>
    </source>
</evidence>
<dbReference type="PANTHER" id="PTHR11210">
    <property type="entry name" value="RING BOX"/>
    <property type="match status" value="1"/>
</dbReference>
<dbReference type="AlphaFoldDB" id="A0AAV5QKW1"/>
<dbReference type="InterPro" id="IPR024991">
    <property type="entry name" value="RING-H2_APC11"/>
</dbReference>
<keyword evidence="7" id="KW-0862">Zinc</keyword>
<evidence type="ECO:0000256" key="4">
    <source>
        <dbReference type="ARBA" id="ARBA00022771"/>
    </source>
</evidence>
<organism evidence="12 13">
    <name type="scientific">Saccharomycopsis crataegensis</name>
    <dbReference type="NCBI Taxonomy" id="43959"/>
    <lineage>
        <taxon>Eukaryota</taxon>
        <taxon>Fungi</taxon>
        <taxon>Dikarya</taxon>
        <taxon>Ascomycota</taxon>
        <taxon>Saccharomycotina</taxon>
        <taxon>Saccharomycetes</taxon>
        <taxon>Saccharomycopsidaceae</taxon>
        <taxon>Saccharomycopsis</taxon>
    </lineage>
</organism>
<dbReference type="EMBL" id="BTFZ01000006">
    <property type="protein sequence ID" value="GMM35508.1"/>
    <property type="molecule type" value="Genomic_DNA"/>
</dbReference>
<dbReference type="InterPro" id="IPR013083">
    <property type="entry name" value="Znf_RING/FYVE/PHD"/>
</dbReference>
<evidence type="ECO:0000256" key="6">
    <source>
        <dbReference type="ARBA" id="ARBA00022786"/>
    </source>
</evidence>
<proteinExistence type="predicted"/>